<evidence type="ECO:0008006" key="4">
    <source>
        <dbReference type="Google" id="ProtNLM"/>
    </source>
</evidence>
<dbReference type="InterPro" id="IPR043860">
    <property type="entry name" value="DUF5822"/>
</dbReference>
<comment type="caution">
    <text evidence="2">The sequence shown here is derived from an EMBL/GenBank/DDBJ whole genome shotgun (WGS) entry which is preliminary data.</text>
</comment>
<evidence type="ECO:0000256" key="1">
    <source>
        <dbReference type="SAM" id="Phobius"/>
    </source>
</evidence>
<keyword evidence="1" id="KW-1133">Transmembrane helix</keyword>
<reference evidence="2 3" key="1">
    <citation type="submission" date="2016-02" db="EMBL/GenBank/DDBJ databases">
        <title>Genome sequence of Halalkalicoccus paucihalophilus DSM 24557.</title>
        <authorList>
            <person name="Poehlein A."/>
            <person name="Daniel R."/>
        </authorList>
    </citation>
    <scope>NUCLEOTIDE SEQUENCE [LARGE SCALE GENOMIC DNA]</scope>
    <source>
        <strain evidence="2 3">DSM 24557</strain>
    </source>
</reference>
<feature type="transmembrane region" description="Helical" evidence="1">
    <location>
        <begin position="52"/>
        <end position="72"/>
    </location>
</feature>
<keyword evidence="3" id="KW-1185">Reference proteome</keyword>
<dbReference type="Proteomes" id="UP000075321">
    <property type="component" value="Unassembled WGS sequence"/>
</dbReference>
<dbReference type="EMBL" id="LTAZ01000004">
    <property type="protein sequence ID" value="KYH26644.1"/>
    <property type="molecule type" value="Genomic_DNA"/>
</dbReference>
<evidence type="ECO:0000313" key="2">
    <source>
        <dbReference type="EMBL" id="KYH26644.1"/>
    </source>
</evidence>
<keyword evidence="1" id="KW-0472">Membrane</keyword>
<proteinExistence type="predicted"/>
<dbReference type="AlphaFoldDB" id="A0A151AGD5"/>
<dbReference type="Pfam" id="PF19139">
    <property type="entry name" value="DUF5822"/>
    <property type="match status" value="1"/>
</dbReference>
<sequence>MPTPVERHDPEGVDYGWVMQVTFVLTIVVGAPVVALLSTATVLPTWGDRLEFTIRVGSVVWIAIGLTTFFYARKRVSRA</sequence>
<dbReference type="PATRIC" id="fig|1008153.3.peg.1773"/>
<feature type="transmembrane region" description="Helical" evidence="1">
    <location>
        <begin position="21"/>
        <end position="46"/>
    </location>
</feature>
<organism evidence="2 3">
    <name type="scientific">Halalkalicoccus paucihalophilus</name>
    <dbReference type="NCBI Taxonomy" id="1008153"/>
    <lineage>
        <taxon>Archaea</taxon>
        <taxon>Methanobacteriati</taxon>
        <taxon>Methanobacteriota</taxon>
        <taxon>Stenosarchaea group</taxon>
        <taxon>Halobacteria</taxon>
        <taxon>Halobacteriales</taxon>
        <taxon>Halococcaceae</taxon>
        <taxon>Halalkalicoccus</taxon>
    </lineage>
</organism>
<name>A0A151AGD5_9EURY</name>
<accession>A0A151AGD5</accession>
<dbReference type="OrthoDB" id="280951at2157"/>
<evidence type="ECO:0000313" key="3">
    <source>
        <dbReference type="Proteomes" id="UP000075321"/>
    </source>
</evidence>
<keyword evidence="1" id="KW-0812">Transmembrane</keyword>
<dbReference type="RefSeq" id="WP_066381514.1">
    <property type="nucleotide sequence ID" value="NZ_LTAZ01000004.1"/>
</dbReference>
<gene>
    <name evidence="2" type="ORF">HAPAU_17430</name>
</gene>
<protein>
    <recommendedName>
        <fullName evidence="4">Peptidoglycan-binding protein</fullName>
    </recommendedName>
</protein>